<keyword evidence="5" id="KW-1185">Reference proteome</keyword>
<reference evidence="4 5" key="1">
    <citation type="submission" date="2012-11" db="EMBL/GenBank/DDBJ databases">
        <title>The complete genome sequence of Corynebacterium maris Coryn-1 (=DSM 45190).</title>
        <authorList>
            <person name="Schaffert L."/>
            <person name="Albersmeier A."/>
            <person name="Kalinowski J."/>
            <person name="Ruckert C."/>
        </authorList>
    </citation>
    <scope>NUCLEOTIDE SEQUENCE [LARGE SCALE GENOMIC DNA]</scope>
    <source>
        <strain evidence="5">Coryn-1</strain>
    </source>
</reference>
<dbReference type="InterPro" id="IPR000620">
    <property type="entry name" value="EamA_dom"/>
</dbReference>
<organism evidence="4 5">
    <name type="scientific">Corynebacterium maris DSM 45190</name>
    <dbReference type="NCBI Taxonomy" id="1224163"/>
    <lineage>
        <taxon>Bacteria</taxon>
        <taxon>Bacillati</taxon>
        <taxon>Actinomycetota</taxon>
        <taxon>Actinomycetes</taxon>
        <taxon>Mycobacteriales</taxon>
        <taxon>Corynebacteriaceae</taxon>
        <taxon>Corynebacterium</taxon>
    </lineage>
</organism>
<feature type="transmembrane region" description="Helical" evidence="2">
    <location>
        <begin position="123"/>
        <end position="142"/>
    </location>
</feature>
<dbReference type="AlphaFoldDB" id="S5SVH5"/>
<feature type="transmembrane region" description="Helical" evidence="2">
    <location>
        <begin position="180"/>
        <end position="198"/>
    </location>
</feature>
<feature type="transmembrane region" description="Helical" evidence="2">
    <location>
        <begin position="12"/>
        <end position="36"/>
    </location>
</feature>
<feature type="transmembrane region" description="Helical" evidence="2">
    <location>
        <begin position="42"/>
        <end position="60"/>
    </location>
</feature>
<keyword evidence="2" id="KW-1133">Transmembrane helix</keyword>
<feature type="transmembrane region" description="Helical" evidence="2">
    <location>
        <begin position="237"/>
        <end position="256"/>
    </location>
</feature>
<evidence type="ECO:0000313" key="5">
    <source>
        <dbReference type="Proteomes" id="UP000015388"/>
    </source>
</evidence>
<keyword evidence="2" id="KW-0472">Membrane</keyword>
<feature type="transmembrane region" description="Helical" evidence="2">
    <location>
        <begin position="67"/>
        <end position="90"/>
    </location>
</feature>
<sequence>MNTTPDSWRTRLLSPSLLVGSGVSMYLGAALAVGLFDVLPPTVVAWLRISAGALVLLAIFRPRPRDFFGVAGRNAAVYGVATMAMNMTFYEAIARIPLGTAVAVEFLGPILIAAVGSRSGRDWLALFFAAAGVLVISGASWADSASGVLFALLAGAMWAAYIVTGSRIAGSGGSSGTSMAVGFTWASVAAIPLVVVLWPEDVAMAGTTILLLALGLGFFSSVVPYSLDQVVMRMAGPAYFAVLQAILPVVAAIVGALALGQWLSLAEVAGIALVVVAVVVKRP</sequence>
<dbReference type="STRING" id="1224163.B841_08730"/>
<keyword evidence="2" id="KW-0812">Transmembrane</keyword>
<dbReference type="SUPFAM" id="SSF103481">
    <property type="entry name" value="Multidrug resistance efflux transporter EmrE"/>
    <property type="match status" value="2"/>
</dbReference>
<evidence type="ECO:0000313" key="4">
    <source>
        <dbReference type="EMBL" id="AGS35219.1"/>
    </source>
</evidence>
<dbReference type="OrthoDB" id="9815120at2"/>
<comment type="similarity">
    <text evidence="1">Belongs to the EamA transporter family.</text>
</comment>
<protein>
    <recommendedName>
        <fullName evidence="3">EamA domain-containing protein</fullName>
    </recommendedName>
</protein>
<dbReference type="RefSeq" id="WP_020935152.1">
    <property type="nucleotide sequence ID" value="NC_021915.1"/>
</dbReference>
<evidence type="ECO:0000259" key="3">
    <source>
        <dbReference type="Pfam" id="PF00892"/>
    </source>
</evidence>
<gene>
    <name evidence="4" type="ORF">B841_08730</name>
</gene>
<evidence type="ECO:0000256" key="1">
    <source>
        <dbReference type="ARBA" id="ARBA00007362"/>
    </source>
</evidence>
<accession>S5SVH5</accession>
<dbReference type="GO" id="GO:0016020">
    <property type="term" value="C:membrane"/>
    <property type="evidence" value="ECO:0007669"/>
    <property type="project" value="InterPro"/>
</dbReference>
<name>S5SVH5_9CORY</name>
<dbReference type="HOGENOM" id="CLU_057295_0_0_11"/>
<dbReference type="KEGG" id="cmd:B841_08730"/>
<dbReference type="InterPro" id="IPR037185">
    <property type="entry name" value="EmrE-like"/>
</dbReference>
<feature type="transmembrane region" description="Helical" evidence="2">
    <location>
        <begin position="262"/>
        <end position="280"/>
    </location>
</feature>
<dbReference type="Proteomes" id="UP000015388">
    <property type="component" value="Chromosome"/>
</dbReference>
<feature type="transmembrane region" description="Helical" evidence="2">
    <location>
        <begin position="204"/>
        <end position="225"/>
    </location>
</feature>
<dbReference type="EMBL" id="CP003924">
    <property type="protein sequence ID" value="AGS35219.1"/>
    <property type="molecule type" value="Genomic_DNA"/>
</dbReference>
<feature type="domain" description="EamA" evidence="3">
    <location>
        <begin position="146"/>
        <end position="280"/>
    </location>
</feature>
<dbReference type="Pfam" id="PF00892">
    <property type="entry name" value="EamA"/>
    <property type="match status" value="1"/>
</dbReference>
<dbReference type="eggNOG" id="COG5006">
    <property type="taxonomic scope" value="Bacteria"/>
</dbReference>
<proteinExistence type="inferred from homology"/>
<dbReference type="PATRIC" id="fig|1224163.3.peg.1754"/>
<evidence type="ECO:0000256" key="2">
    <source>
        <dbReference type="SAM" id="Phobius"/>
    </source>
</evidence>
<feature type="transmembrane region" description="Helical" evidence="2">
    <location>
        <begin position="148"/>
        <end position="168"/>
    </location>
</feature>
<feature type="transmembrane region" description="Helical" evidence="2">
    <location>
        <begin position="96"/>
        <end position="116"/>
    </location>
</feature>